<comment type="caution">
    <text evidence="1">The sequence shown here is derived from an EMBL/GenBank/DDBJ whole genome shotgun (WGS) entry which is preliminary data.</text>
</comment>
<protein>
    <submittedName>
        <fullName evidence="1">Uncharacterized protein</fullName>
    </submittedName>
</protein>
<name>A0A0F8ZLI5_9ZZZZ</name>
<organism evidence="1">
    <name type="scientific">marine sediment metagenome</name>
    <dbReference type="NCBI Taxonomy" id="412755"/>
    <lineage>
        <taxon>unclassified sequences</taxon>
        <taxon>metagenomes</taxon>
        <taxon>ecological metagenomes</taxon>
    </lineage>
</organism>
<evidence type="ECO:0000313" key="1">
    <source>
        <dbReference type="EMBL" id="KKK67274.1"/>
    </source>
</evidence>
<accession>A0A0F8ZLI5</accession>
<dbReference type="EMBL" id="LAZR01059693">
    <property type="protein sequence ID" value="KKK67274.1"/>
    <property type="molecule type" value="Genomic_DNA"/>
</dbReference>
<gene>
    <name evidence="1" type="ORF">LCGC14_2955720</name>
</gene>
<proteinExistence type="predicted"/>
<dbReference type="AlphaFoldDB" id="A0A0F8ZLI5"/>
<reference evidence="1" key="1">
    <citation type="journal article" date="2015" name="Nature">
        <title>Complex archaea that bridge the gap between prokaryotes and eukaryotes.</title>
        <authorList>
            <person name="Spang A."/>
            <person name="Saw J.H."/>
            <person name="Jorgensen S.L."/>
            <person name="Zaremba-Niedzwiedzka K."/>
            <person name="Martijn J."/>
            <person name="Lind A.E."/>
            <person name="van Eijk R."/>
            <person name="Schleper C."/>
            <person name="Guy L."/>
            <person name="Ettema T.J."/>
        </authorList>
    </citation>
    <scope>NUCLEOTIDE SEQUENCE</scope>
</reference>
<sequence length="67" mass="7737">MEWDFRISQWGGGDFGFQMSASCEDGVDQFPEIQVGKYETVYEDGTIFSKRIDNSSRCFIDIKIKNI</sequence>